<evidence type="ECO:0000313" key="4">
    <source>
        <dbReference type="Proteomes" id="UP000053095"/>
    </source>
</evidence>
<gene>
    <name evidence="3" type="ORF">TCE0_018f05890</name>
</gene>
<reference evidence="4" key="1">
    <citation type="journal article" date="2015" name="Genome Announc.">
        <title>Draft genome sequence of Talaromyces cellulolyticus strain Y-94, a source of lignocellulosic biomass-degrading enzymes.</title>
        <authorList>
            <person name="Fujii T."/>
            <person name="Koike H."/>
            <person name="Sawayama S."/>
            <person name="Yano S."/>
            <person name="Inoue H."/>
        </authorList>
    </citation>
    <scope>NUCLEOTIDE SEQUENCE [LARGE SCALE GENOMIC DNA]</scope>
    <source>
        <strain evidence="4">Y-94</strain>
    </source>
</reference>
<feature type="signal peptide" evidence="1">
    <location>
        <begin position="1"/>
        <end position="19"/>
    </location>
</feature>
<keyword evidence="1" id="KW-0732">Signal</keyword>
<accession>A0A510NWP3</accession>
<evidence type="ECO:0000313" key="3">
    <source>
        <dbReference type="EMBL" id="GAM36645.1"/>
    </source>
</evidence>
<organism evidence="3 4">
    <name type="scientific">Talaromyces pinophilus</name>
    <name type="common">Penicillium pinophilum</name>
    <dbReference type="NCBI Taxonomy" id="128442"/>
    <lineage>
        <taxon>Eukaryota</taxon>
        <taxon>Fungi</taxon>
        <taxon>Dikarya</taxon>
        <taxon>Ascomycota</taxon>
        <taxon>Pezizomycotina</taxon>
        <taxon>Eurotiomycetes</taxon>
        <taxon>Eurotiomycetidae</taxon>
        <taxon>Eurotiales</taxon>
        <taxon>Trichocomaceae</taxon>
        <taxon>Talaromyces</taxon>
        <taxon>Talaromyces sect. Talaromyces</taxon>
    </lineage>
</organism>
<name>A0A510NWP3_TALPI</name>
<dbReference type="AlphaFoldDB" id="A0A510NWP3"/>
<sequence length="161" mass="17558">MFGSITIILTCILINGLVASPLSARYPNEDLIPNDYLELWNEDAKFSAGKLTYYGPSNSTLMAARAVHPEVEERSGCGTTATPSCHDSHSARNDICDQLVTELQGDYQVSVPQAPRQICYEGSSESNAHCCVSWHNPVPGLIKGDLANYAYSSRFFVSIHG</sequence>
<proteinExistence type="predicted"/>
<feature type="chain" id="PRO_5022201289" description="WD-like domain-containing protein" evidence="1">
    <location>
        <begin position="20"/>
        <end position="161"/>
    </location>
</feature>
<dbReference type="Proteomes" id="UP000053095">
    <property type="component" value="Unassembled WGS sequence"/>
</dbReference>
<dbReference type="InterPro" id="IPR046925">
    <property type="entry name" value="WD-like_fungi"/>
</dbReference>
<evidence type="ECO:0000256" key="1">
    <source>
        <dbReference type="SAM" id="SignalP"/>
    </source>
</evidence>
<keyword evidence="4" id="KW-1185">Reference proteome</keyword>
<evidence type="ECO:0000259" key="2">
    <source>
        <dbReference type="Pfam" id="PF20493"/>
    </source>
</evidence>
<dbReference type="Pfam" id="PF20493">
    <property type="entry name" value="WD-like_fungi"/>
    <property type="match status" value="1"/>
</dbReference>
<dbReference type="EMBL" id="DF933814">
    <property type="protein sequence ID" value="GAM36645.1"/>
    <property type="molecule type" value="Genomic_DNA"/>
</dbReference>
<protein>
    <recommendedName>
        <fullName evidence="2">WD-like domain-containing protein</fullName>
    </recommendedName>
</protein>
<feature type="domain" description="WD-like" evidence="2">
    <location>
        <begin position="80"/>
        <end position="138"/>
    </location>
</feature>